<dbReference type="SMART" id="SM00252">
    <property type="entry name" value="SH2"/>
    <property type="match status" value="1"/>
</dbReference>
<name>A0A336MM69_CULSO</name>
<sequence>MEEEKAQNIANSNVVETPQKTKRPDTLYTGRKYVCDENVNLTLHSTSSDEGPSPTNMNIHHHHHHDMTQKHLSTTTSISSNGTVTTTATKKFLDKPTLVKRLALGLLRSSDEYRPLMQNKSSPPSPTKTFFDDINHDLDNNSTTTSKNMRNKALYDLNKIISHKFGDSCRQSLNSVRADDTKHYESTSYHKHFLDFDNRRNKLIRETNSASSSPTKRLFASIKRTDSLNAVEENDLRSAAWYQEGLPREISLEVLAQQPPGAFLVRRSASKTGCFALSVRIPSPPGPKVAHYLILRTSRGYKIKGFTKEFSTLRALITHHSVMPEMLPVPLSLPRPKNILMKSRKEDDYNSYNDLKKIISELNIANNIC</sequence>
<dbReference type="VEuPathDB" id="VectorBase:CSON003583"/>
<gene>
    <name evidence="4" type="primary">CSON003583</name>
</gene>
<keyword evidence="1" id="KW-0727">SH2 domain</keyword>
<protein>
    <submittedName>
        <fullName evidence="4">CSON003583 protein</fullName>
    </submittedName>
</protein>
<dbReference type="EMBL" id="UFQT01001671">
    <property type="protein sequence ID" value="SSX31376.1"/>
    <property type="molecule type" value="Genomic_DNA"/>
</dbReference>
<dbReference type="PRINTS" id="PR00401">
    <property type="entry name" value="SH2DOMAIN"/>
</dbReference>
<dbReference type="Gene3D" id="3.30.505.10">
    <property type="entry name" value="SH2 domain"/>
    <property type="match status" value="1"/>
</dbReference>
<evidence type="ECO:0000259" key="3">
    <source>
        <dbReference type="PROSITE" id="PS50001"/>
    </source>
</evidence>
<feature type="domain" description="SH2" evidence="3">
    <location>
        <begin position="241"/>
        <end position="335"/>
    </location>
</feature>
<dbReference type="InterPro" id="IPR036860">
    <property type="entry name" value="SH2_dom_sf"/>
</dbReference>
<dbReference type="PANTHER" id="PTHR15832">
    <property type="entry name" value="SHC (SRC HOMOLOGY DOMAIN C-TERMINAL) ADAPTOR HOMOLOG"/>
    <property type="match status" value="1"/>
</dbReference>
<dbReference type="PANTHER" id="PTHR15832:SF2">
    <property type="entry name" value="SH2 DOMAIN-CONTAINING PROTEIN"/>
    <property type="match status" value="1"/>
</dbReference>
<dbReference type="SUPFAM" id="SSF55550">
    <property type="entry name" value="SH2 domain"/>
    <property type="match status" value="1"/>
</dbReference>
<dbReference type="AlphaFoldDB" id="A0A336MM69"/>
<dbReference type="PROSITE" id="PS50001">
    <property type="entry name" value="SH2"/>
    <property type="match status" value="1"/>
</dbReference>
<dbReference type="OMA" id="KHPRKCS"/>
<dbReference type="Pfam" id="PF00017">
    <property type="entry name" value="SH2"/>
    <property type="match status" value="1"/>
</dbReference>
<feature type="region of interest" description="Disordered" evidence="2">
    <location>
        <begin position="45"/>
        <end position="64"/>
    </location>
</feature>
<evidence type="ECO:0000313" key="4">
    <source>
        <dbReference type="EMBL" id="SSX31376.1"/>
    </source>
</evidence>
<reference evidence="4" key="1">
    <citation type="submission" date="2018-07" db="EMBL/GenBank/DDBJ databases">
        <authorList>
            <person name="Quirk P.G."/>
            <person name="Krulwich T.A."/>
        </authorList>
    </citation>
    <scope>NUCLEOTIDE SEQUENCE</scope>
</reference>
<dbReference type="InterPro" id="IPR000980">
    <property type="entry name" value="SH2"/>
</dbReference>
<evidence type="ECO:0000256" key="1">
    <source>
        <dbReference type="PROSITE-ProRule" id="PRU00191"/>
    </source>
</evidence>
<evidence type="ECO:0000256" key="2">
    <source>
        <dbReference type="SAM" id="MobiDB-lite"/>
    </source>
</evidence>
<organism evidence="4">
    <name type="scientific">Culicoides sonorensis</name>
    <name type="common">Biting midge</name>
    <dbReference type="NCBI Taxonomy" id="179676"/>
    <lineage>
        <taxon>Eukaryota</taxon>
        <taxon>Metazoa</taxon>
        <taxon>Ecdysozoa</taxon>
        <taxon>Arthropoda</taxon>
        <taxon>Hexapoda</taxon>
        <taxon>Insecta</taxon>
        <taxon>Pterygota</taxon>
        <taxon>Neoptera</taxon>
        <taxon>Endopterygota</taxon>
        <taxon>Diptera</taxon>
        <taxon>Nematocera</taxon>
        <taxon>Chironomoidea</taxon>
        <taxon>Ceratopogonidae</taxon>
        <taxon>Ceratopogoninae</taxon>
        <taxon>Culicoides</taxon>
        <taxon>Monoculicoides</taxon>
    </lineage>
</organism>
<feature type="compositionally biased region" description="Polar residues" evidence="2">
    <location>
        <begin position="45"/>
        <end position="58"/>
    </location>
</feature>
<feature type="region of interest" description="Disordered" evidence="2">
    <location>
        <begin position="115"/>
        <end position="135"/>
    </location>
</feature>
<accession>A0A336MM69</accession>
<proteinExistence type="predicted"/>